<name>A0A165FVN0_EXIGL</name>
<keyword evidence="1" id="KW-0472">Membrane</keyword>
<feature type="transmembrane region" description="Helical" evidence="1">
    <location>
        <begin position="107"/>
        <end position="125"/>
    </location>
</feature>
<dbReference type="EMBL" id="KV426068">
    <property type="protein sequence ID" value="KZV89598.1"/>
    <property type="molecule type" value="Genomic_DNA"/>
</dbReference>
<dbReference type="InParanoid" id="A0A165FVN0"/>
<proteinExistence type="predicted"/>
<keyword evidence="3" id="KW-1185">Reference proteome</keyword>
<keyword evidence="1" id="KW-0812">Transmembrane</keyword>
<reference evidence="2 3" key="1">
    <citation type="journal article" date="2016" name="Mol. Biol. Evol.">
        <title>Comparative Genomics of Early-Diverging Mushroom-Forming Fungi Provides Insights into the Origins of Lignocellulose Decay Capabilities.</title>
        <authorList>
            <person name="Nagy L.G."/>
            <person name="Riley R."/>
            <person name="Tritt A."/>
            <person name="Adam C."/>
            <person name="Daum C."/>
            <person name="Floudas D."/>
            <person name="Sun H."/>
            <person name="Yadav J.S."/>
            <person name="Pangilinan J."/>
            <person name="Larsson K.H."/>
            <person name="Matsuura K."/>
            <person name="Barry K."/>
            <person name="Labutti K."/>
            <person name="Kuo R."/>
            <person name="Ohm R.A."/>
            <person name="Bhattacharya S.S."/>
            <person name="Shirouzu T."/>
            <person name="Yoshinaga Y."/>
            <person name="Martin F.M."/>
            <person name="Grigoriev I.V."/>
            <person name="Hibbett D.S."/>
        </authorList>
    </citation>
    <scope>NUCLEOTIDE SEQUENCE [LARGE SCALE GENOMIC DNA]</scope>
    <source>
        <strain evidence="2 3">HHB12029</strain>
    </source>
</reference>
<evidence type="ECO:0000313" key="3">
    <source>
        <dbReference type="Proteomes" id="UP000077266"/>
    </source>
</evidence>
<evidence type="ECO:0000256" key="1">
    <source>
        <dbReference type="SAM" id="Phobius"/>
    </source>
</evidence>
<dbReference type="AlphaFoldDB" id="A0A165FVN0"/>
<organism evidence="2 3">
    <name type="scientific">Exidia glandulosa HHB12029</name>
    <dbReference type="NCBI Taxonomy" id="1314781"/>
    <lineage>
        <taxon>Eukaryota</taxon>
        <taxon>Fungi</taxon>
        <taxon>Dikarya</taxon>
        <taxon>Basidiomycota</taxon>
        <taxon>Agaricomycotina</taxon>
        <taxon>Agaricomycetes</taxon>
        <taxon>Auriculariales</taxon>
        <taxon>Exidiaceae</taxon>
        <taxon>Exidia</taxon>
    </lineage>
</organism>
<dbReference type="STRING" id="1314781.A0A165FVN0"/>
<feature type="transmembrane region" description="Helical" evidence="1">
    <location>
        <begin position="228"/>
        <end position="252"/>
    </location>
</feature>
<accession>A0A165FVN0</accession>
<dbReference type="Proteomes" id="UP000077266">
    <property type="component" value="Unassembled WGS sequence"/>
</dbReference>
<evidence type="ECO:0000313" key="2">
    <source>
        <dbReference type="EMBL" id="KZV89598.1"/>
    </source>
</evidence>
<sequence>MSNSSDPYDPANWVSPEPADAVWNERSYLAGILIGAVAYGVHATLFFITFALLWGRRRTHWRDYIWITYICVLFALSSLANGMQFWFTQLIYIDQGPRYPGGLSAFIIEQQSQTAAVWCVGAYIVNNWLQDGLILYRFWIIYGKRFWPIVLPGLVFLADVGISTALMVSLSRESFFLDLGAQLLTAYFSLSVGLNILLTAAIVGKLYFARRKLRSISSATSLSHHTSVAAMLIESALLYSVCGIIFLVPFSISDFTQNLVLPTLGQVESIAPLLIIMRVAQGQAWSSETSTRVANSSMGMKRTGVSTIGDDYGDHTRSATLALSTLHRDRDIESTVKVDDEAYGGSFVRLPKA</sequence>
<feature type="transmembrane region" description="Helical" evidence="1">
    <location>
        <begin position="28"/>
        <end position="54"/>
    </location>
</feature>
<gene>
    <name evidence="2" type="ORF">EXIGLDRAFT_677842</name>
</gene>
<feature type="transmembrane region" description="Helical" evidence="1">
    <location>
        <begin position="186"/>
        <end position="208"/>
    </location>
</feature>
<feature type="transmembrane region" description="Helical" evidence="1">
    <location>
        <begin position="146"/>
        <end position="166"/>
    </location>
</feature>
<keyword evidence="1" id="KW-1133">Transmembrane helix</keyword>
<feature type="transmembrane region" description="Helical" evidence="1">
    <location>
        <begin position="66"/>
        <end position="87"/>
    </location>
</feature>
<protein>
    <submittedName>
        <fullName evidence="2">Uncharacterized protein</fullName>
    </submittedName>
</protein>
<dbReference type="OrthoDB" id="2796825at2759"/>